<name>A0AAD4GTM5_ASPNN</name>
<comment type="caution">
    <text evidence="1">The sequence shown here is derived from an EMBL/GenBank/DDBJ whole genome shotgun (WGS) entry which is preliminary data.</text>
</comment>
<protein>
    <submittedName>
        <fullName evidence="1">Uncharacterized protein</fullName>
    </submittedName>
</protein>
<keyword evidence="2" id="KW-1185">Reference proteome</keyword>
<proteinExistence type="predicted"/>
<evidence type="ECO:0000313" key="2">
    <source>
        <dbReference type="Proteomes" id="UP001194746"/>
    </source>
</evidence>
<sequence length="481" mass="55401">MAHDTNTLNWDILISNLQYRPLDHTSKPQASNIYLRLHPNQTADLYGFATLFASKIAVDTTAERQKYPAKYQPPSEDEYLLDDATALKISPMVQRIHHWRIGSHSTTKVRTCTHHDDEDTRFKQNDDSNGDGDDGDGFKFNCDCVLPLRERKVHAFLRQLSDNDCYMFDDINGAAAFNMRVSMALLLHGELDPILRICSHPGVGYRVWKTVQQCNCMPADEGWDQLYQLALRSYLMLNILRRFHELRVPPGGRRTAPYTETYRDTGLYQKIVHSCTNLEAEIPGLPHYFFFGVKNDTNQTIFTRAALRDLAKIDGPGAQWLLPPSFFSFLDSMTIRQQSDFLSKDEYPYGYVPFEIFCHEFSGTDIPSEAEREEAFRVLRSTVLPEELVLQVMDHAQVMDRVGSNGRMRQLPVPHDPLAEDNVAVLDQYLAECWRIMVQCSVFAHELGKDINWKSEVVYFLRHYIRGPDKELLDYVASELE</sequence>
<accession>A0AAD4GTM5</accession>
<dbReference type="AlphaFoldDB" id="A0AAD4GTM5"/>
<evidence type="ECO:0000313" key="1">
    <source>
        <dbReference type="EMBL" id="KAF9888852.1"/>
    </source>
</evidence>
<organism evidence="1 2">
    <name type="scientific">Aspergillus nanangensis</name>
    <dbReference type="NCBI Taxonomy" id="2582783"/>
    <lineage>
        <taxon>Eukaryota</taxon>
        <taxon>Fungi</taxon>
        <taxon>Dikarya</taxon>
        <taxon>Ascomycota</taxon>
        <taxon>Pezizomycotina</taxon>
        <taxon>Eurotiomycetes</taxon>
        <taxon>Eurotiomycetidae</taxon>
        <taxon>Eurotiales</taxon>
        <taxon>Aspergillaceae</taxon>
        <taxon>Aspergillus</taxon>
        <taxon>Aspergillus subgen. Circumdati</taxon>
    </lineage>
</organism>
<dbReference type="Proteomes" id="UP001194746">
    <property type="component" value="Unassembled WGS sequence"/>
</dbReference>
<dbReference type="EMBL" id="VCAU01000042">
    <property type="protein sequence ID" value="KAF9888852.1"/>
    <property type="molecule type" value="Genomic_DNA"/>
</dbReference>
<gene>
    <name evidence="1" type="ORF">FE257_008221</name>
</gene>
<reference evidence="1" key="1">
    <citation type="journal article" date="2019" name="Beilstein J. Org. Chem.">
        <title>Nanangenines: drimane sesquiterpenoids as the dominant metabolite cohort of a novel Australian fungus, Aspergillus nanangensis.</title>
        <authorList>
            <person name="Lacey H.J."/>
            <person name="Gilchrist C.L.M."/>
            <person name="Crombie A."/>
            <person name="Kalaitzis J.A."/>
            <person name="Vuong D."/>
            <person name="Rutledge P.J."/>
            <person name="Turner P."/>
            <person name="Pitt J.I."/>
            <person name="Lacey E."/>
            <person name="Chooi Y.H."/>
            <person name="Piggott A.M."/>
        </authorList>
    </citation>
    <scope>NUCLEOTIDE SEQUENCE</scope>
    <source>
        <strain evidence="1">MST-FP2251</strain>
    </source>
</reference>
<reference evidence="1" key="2">
    <citation type="submission" date="2020-02" db="EMBL/GenBank/DDBJ databases">
        <authorList>
            <person name="Gilchrist C.L.M."/>
            <person name="Chooi Y.-H."/>
        </authorList>
    </citation>
    <scope>NUCLEOTIDE SEQUENCE</scope>
    <source>
        <strain evidence="1">MST-FP2251</strain>
    </source>
</reference>